<reference evidence="10" key="4">
    <citation type="submission" date="2025-08" db="UniProtKB">
        <authorList>
            <consortium name="Ensembl"/>
        </authorList>
    </citation>
    <scope>IDENTIFICATION</scope>
</reference>
<keyword evidence="1" id="KW-0479">Metal-binding</keyword>
<dbReference type="PRINTS" id="PR00047">
    <property type="entry name" value="STROIDFINGER"/>
</dbReference>
<dbReference type="PROSITE" id="PS00031">
    <property type="entry name" value="NUCLEAR_REC_DBD_1"/>
    <property type="match status" value="1"/>
</dbReference>
<dbReference type="Gene3D" id="3.30.50.10">
    <property type="entry name" value="Erythroid Transcription Factor GATA-1, subunit A"/>
    <property type="match status" value="1"/>
</dbReference>
<dbReference type="InterPro" id="IPR013088">
    <property type="entry name" value="Znf_NHR/GATA"/>
</dbReference>
<reference evidence="10" key="5">
    <citation type="submission" date="2025-09" db="UniProtKB">
        <authorList>
            <consortium name="Ensembl"/>
        </authorList>
    </citation>
    <scope>IDENTIFICATION</scope>
</reference>
<dbReference type="GO" id="GO:0090575">
    <property type="term" value="C:RNA polymerase II transcription regulator complex"/>
    <property type="evidence" value="ECO:0007669"/>
    <property type="project" value="TreeGrafter"/>
</dbReference>
<sequence>MANTYVAASDGYCLAEPVQYCDILPEQISHQLHDTDFQESPYSQYSTVQFPAALQSPSLQSHFNTYSLDPQFSGGECRLASYELNKSTNVVAHDADDGYHGIKRSRLTISSMRIKGQEEFCVVCGDKASGYHYNALTCEGCKGFFRRSITRNAVYSCKNGGHCEMDMYMRRKCQECRLKKCKAVGMLAECLLTEIQCKSKRLRKNLKQTSFHSNIKVEEEGVDNKLVSSTTRSGKVIQESRELTQEEHQLINNIVAAHQKYKIQLEETKTFLQDYANPELSFLRLSEIVLHIQGLMDFTKGLPGNHFTFGKKVTLNFQKVCCFKGRGHFKKT</sequence>
<evidence type="ECO:0000256" key="1">
    <source>
        <dbReference type="ARBA" id="ARBA00022723"/>
    </source>
</evidence>
<evidence type="ECO:0000313" key="11">
    <source>
        <dbReference type="Proteomes" id="UP000472240"/>
    </source>
</evidence>
<evidence type="ECO:0000256" key="6">
    <source>
        <dbReference type="ARBA" id="ARBA00023163"/>
    </source>
</evidence>
<evidence type="ECO:0000256" key="2">
    <source>
        <dbReference type="ARBA" id="ARBA00022771"/>
    </source>
</evidence>
<dbReference type="InParanoid" id="A0A671FPF5"/>
<protein>
    <recommendedName>
        <fullName evidence="9">Nuclear receptor domain-containing protein</fullName>
    </recommendedName>
</protein>
<keyword evidence="7" id="KW-0675">Receptor</keyword>
<name>A0A671FPF5_RHIFE</name>
<dbReference type="SUPFAM" id="SSF57716">
    <property type="entry name" value="Glucocorticoid receptor-like (DNA-binding domain)"/>
    <property type="match status" value="1"/>
</dbReference>
<evidence type="ECO:0000313" key="10">
    <source>
        <dbReference type="Ensembl" id="ENSRFEP00010024338.1"/>
    </source>
</evidence>
<dbReference type="GO" id="GO:0045944">
    <property type="term" value="P:positive regulation of transcription by RNA polymerase II"/>
    <property type="evidence" value="ECO:0007669"/>
    <property type="project" value="TreeGrafter"/>
</dbReference>
<dbReference type="GeneTree" id="ENSGT00940000163318"/>
<dbReference type="PANTHER" id="PTHR24082">
    <property type="entry name" value="NUCLEAR HORMONE RECEPTOR"/>
    <property type="match status" value="1"/>
</dbReference>
<proteinExistence type="predicted"/>
<keyword evidence="3" id="KW-0862">Zinc</keyword>
<keyword evidence="5" id="KW-0238">DNA-binding</keyword>
<dbReference type="GO" id="GO:0004879">
    <property type="term" value="F:nuclear receptor activity"/>
    <property type="evidence" value="ECO:0007669"/>
    <property type="project" value="TreeGrafter"/>
</dbReference>
<dbReference type="GO" id="GO:0000122">
    <property type="term" value="P:negative regulation of transcription by RNA polymerase II"/>
    <property type="evidence" value="ECO:0007669"/>
    <property type="project" value="TreeGrafter"/>
</dbReference>
<keyword evidence="6" id="KW-0804">Transcription</keyword>
<dbReference type="InterPro" id="IPR035500">
    <property type="entry name" value="NHR-like_dom_sf"/>
</dbReference>
<dbReference type="GO" id="GO:0030154">
    <property type="term" value="P:cell differentiation"/>
    <property type="evidence" value="ECO:0007669"/>
    <property type="project" value="TreeGrafter"/>
</dbReference>
<evidence type="ECO:0000259" key="9">
    <source>
        <dbReference type="PROSITE" id="PS51030"/>
    </source>
</evidence>
<keyword evidence="8" id="KW-0539">Nucleus</keyword>
<reference evidence="11" key="3">
    <citation type="submission" date="2018-12" db="EMBL/GenBank/DDBJ databases">
        <title>G10K-VGP greater horseshoe bat female genome, primary haplotype.</title>
        <authorList>
            <person name="Teeling E."/>
            <person name="Myers G."/>
            <person name="Vernes S."/>
            <person name="Pippel M."/>
            <person name="Winkler S."/>
            <person name="Fedrigo O."/>
            <person name="Rhie A."/>
            <person name="Koren S."/>
            <person name="Phillippy A."/>
            <person name="Lewin H."/>
            <person name="Damas J."/>
            <person name="Howe K."/>
            <person name="Mountcastle J."/>
            <person name="Jarvis E.D."/>
        </authorList>
    </citation>
    <scope>NUCLEOTIDE SEQUENCE [LARGE SCALE GENOMIC DNA]</scope>
</reference>
<dbReference type="FunFam" id="3.30.50.10:FF:000021">
    <property type="entry name" value="bile acid receptor isoform X2"/>
    <property type="match status" value="1"/>
</dbReference>
<keyword evidence="4" id="KW-0805">Transcription regulation</keyword>
<dbReference type="SMART" id="SM00399">
    <property type="entry name" value="ZnF_C4"/>
    <property type="match status" value="1"/>
</dbReference>
<evidence type="ECO:0000256" key="3">
    <source>
        <dbReference type="ARBA" id="ARBA00022833"/>
    </source>
</evidence>
<reference evidence="10 11" key="2">
    <citation type="journal article" date="2018" name="Annu Rev Anim Biosci">
        <title>Bat Biology, Genomes, and the Bat1K Project: To Generate Chromosome-Level Genomes for All Living Bat Species.</title>
        <authorList>
            <person name="Teeling E.C."/>
            <person name="Vernes S.C."/>
            <person name="Davalos L.M."/>
            <person name="Ray D.A."/>
            <person name="Gilbert M.T.P."/>
            <person name="Myers E."/>
        </authorList>
    </citation>
    <scope>NUCLEOTIDE SEQUENCE</scope>
</reference>
<reference evidence="10 11" key="1">
    <citation type="journal article" date="2015" name="Annu Rev Anim Biosci">
        <title>The Genome 10K Project: a way forward.</title>
        <authorList>
            <person name="Koepfli K.P."/>
            <person name="Paten B."/>
            <person name="O'Brien S.J."/>
            <person name="Koepfli K.P."/>
            <person name="Paten B."/>
            <person name="Antunes A."/>
            <person name="Belov K."/>
            <person name="Bustamante C."/>
            <person name="Castoe T.A."/>
            <person name="Clawson H."/>
            <person name="Crawford A.J."/>
            <person name="Diekhans M."/>
            <person name="Distel D."/>
            <person name="Durbin R."/>
            <person name="Earl D."/>
            <person name="Fujita M.K."/>
            <person name="Gamble T."/>
            <person name="Georges A."/>
            <person name="Gemmell N."/>
            <person name="Gilbert M.T."/>
            <person name="Graves J.M."/>
            <person name="Green R.E."/>
            <person name="Hickey G."/>
            <person name="Jarvis E.D."/>
            <person name="Johnson W."/>
            <person name="Komissarov A."/>
            <person name="Korf I."/>
            <person name="Kuhn R."/>
            <person name="Larkin D.M."/>
            <person name="Lewin H."/>
            <person name="Lopez J.V."/>
            <person name="Ma J."/>
            <person name="Marques-Bonet T."/>
            <person name="Miller W."/>
            <person name="Murphy R."/>
            <person name="Pevzner P."/>
            <person name="Shapiro B."/>
            <person name="Steiner C."/>
            <person name="Tamazian G."/>
            <person name="Venkatesh B."/>
            <person name="Wang J."/>
            <person name="Wayne R."/>
            <person name="Wiley E."/>
            <person name="Yang H."/>
            <person name="Zhang G."/>
            <person name="Haussler D."/>
            <person name="Ryder O."/>
            <person name="O'Brien S.J."/>
        </authorList>
    </citation>
    <scope>NUCLEOTIDE SEQUENCE</scope>
</reference>
<keyword evidence="11" id="KW-1185">Reference proteome</keyword>
<dbReference type="InterPro" id="IPR001628">
    <property type="entry name" value="Znf_hrmn_rcpt"/>
</dbReference>
<dbReference type="Proteomes" id="UP000472240">
    <property type="component" value="Chromosome 22"/>
</dbReference>
<dbReference type="GO" id="GO:0000978">
    <property type="term" value="F:RNA polymerase II cis-regulatory region sequence-specific DNA binding"/>
    <property type="evidence" value="ECO:0007669"/>
    <property type="project" value="TreeGrafter"/>
</dbReference>
<evidence type="ECO:0000256" key="5">
    <source>
        <dbReference type="ARBA" id="ARBA00023125"/>
    </source>
</evidence>
<dbReference type="Gene3D" id="1.10.565.10">
    <property type="entry name" value="Retinoid X Receptor"/>
    <property type="match status" value="1"/>
</dbReference>
<keyword evidence="2" id="KW-0863">Zinc-finger</keyword>
<dbReference type="PROSITE" id="PS51030">
    <property type="entry name" value="NUCLEAR_REC_DBD_2"/>
    <property type="match status" value="1"/>
</dbReference>
<feature type="domain" description="Nuclear receptor" evidence="9">
    <location>
        <begin position="118"/>
        <end position="193"/>
    </location>
</feature>
<accession>A0A671FPF5</accession>
<evidence type="ECO:0000256" key="4">
    <source>
        <dbReference type="ARBA" id="ARBA00023015"/>
    </source>
</evidence>
<dbReference type="InterPro" id="IPR050234">
    <property type="entry name" value="Nuclear_hormone_rcpt_NR1"/>
</dbReference>
<evidence type="ECO:0000256" key="7">
    <source>
        <dbReference type="ARBA" id="ARBA00023170"/>
    </source>
</evidence>
<dbReference type="GO" id="GO:0008270">
    <property type="term" value="F:zinc ion binding"/>
    <property type="evidence" value="ECO:0007669"/>
    <property type="project" value="UniProtKB-KW"/>
</dbReference>
<evidence type="ECO:0000256" key="8">
    <source>
        <dbReference type="ARBA" id="ARBA00023242"/>
    </source>
</evidence>
<dbReference type="PANTHER" id="PTHR24082:SF313">
    <property type="entry name" value="NUCLEAR RECEPTOR SUBFAMILY 1, GROUP H, MEMBER 5"/>
    <property type="match status" value="1"/>
</dbReference>
<dbReference type="GO" id="GO:0050728">
    <property type="term" value="P:negative regulation of inflammatory response"/>
    <property type="evidence" value="ECO:0007669"/>
    <property type="project" value="TreeGrafter"/>
</dbReference>
<dbReference type="AlphaFoldDB" id="A0A671FPF5"/>
<organism evidence="10 11">
    <name type="scientific">Rhinolophus ferrumequinum</name>
    <name type="common">Greater horseshoe bat</name>
    <dbReference type="NCBI Taxonomy" id="59479"/>
    <lineage>
        <taxon>Eukaryota</taxon>
        <taxon>Metazoa</taxon>
        <taxon>Chordata</taxon>
        <taxon>Craniata</taxon>
        <taxon>Vertebrata</taxon>
        <taxon>Euteleostomi</taxon>
        <taxon>Mammalia</taxon>
        <taxon>Eutheria</taxon>
        <taxon>Laurasiatheria</taxon>
        <taxon>Chiroptera</taxon>
        <taxon>Yinpterochiroptera</taxon>
        <taxon>Rhinolophoidea</taxon>
        <taxon>Rhinolophidae</taxon>
        <taxon>Rhinolophinae</taxon>
        <taxon>Rhinolophus</taxon>
    </lineage>
</organism>
<dbReference type="Pfam" id="PF00105">
    <property type="entry name" value="zf-C4"/>
    <property type="match status" value="1"/>
</dbReference>
<dbReference type="Ensembl" id="ENSRFET00010026460.1">
    <property type="protein sequence ID" value="ENSRFEP00010024338.1"/>
    <property type="gene ID" value="ENSRFEG00010016255.1"/>
</dbReference>